<feature type="domain" description="M23ase beta-sheet core" evidence="3">
    <location>
        <begin position="158"/>
        <end position="248"/>
    </location>
</feature>
<comment type="caution">
    <text evidence="4">The sequence shown here is derived from an EMBL/GenBank/DDBJ whole genome shotgun (WGS) entry which is preliminary data.</text>
</comment>
<dbReference type="Pfam" id="PF01471">
    <property type="entry name" value="PG_binding_1"/>
    <property type="match status" value="1"/>
</dbReference>
<dbReference type="EMBL" id="AAMGLJ010000017">
    <property type="protein sequence ID" value="EDH1147516.1"/>
    <property type="molecule type" value="Genomic_DNA"/>
</dbReference>
<dbReference type="Pfam" id="PF01551">
    <property type="entry name" value="Peptidase_M23"/>
    <property type="match status" value="1"/>
</dbReference>
<evidence type="ECO:0000256" key="1">
    <source>
        <dbReference type="SAM" id="MobiDB-lite"/>
    </source>
</evidence>
<accession>A0A3Z6DH93</accession>
<dbReference type="InterPro" id="IPR036365">
    <property type="entry name" value="PGBD-like_sf"/>
</dbReference>
<proteinExistence type="predicted"/>
<gene>
    <name evidence="4" type="ORF">GCY10_17735</name>
</gene>
<dbReference type="SUPFAM" id="SSF51261">
    <property type="entry name" value="Duplicated hybrid motif"/>
    <property type="match status" value="1"/>
</dbReference>
<dbReference type="CDD" id="cd12797">
    <property type="entry name" value="M23_peptidase"/>
    <property type="match status" value="1"/>
</dbReference>
<dbReference type="SUPFAM" id="SSF47090">
    <property type="entry name" value="PGBD-like"/>
    <property type="match status" value="1"/>
</dbReference>
<evidence type="ECO:0000259" key="3">
    <source>
        <dbReference type="Pfam" id="PF01551"/>
    </source>
</evidence>
<protein>
    <submittedName>
        <fullName evidence="4">Peptidoglycan DD-metalloendopeptidase family protein</fullName>
    </submittedName>
</protein>
<dbReference type="Gene3D" id="1.10.101.10">
    <property type="entry name" value="PGBD-like superfamily/PGBD"/>
    <property type="match status" value="1"/>
</dbReference>
<dbReference type="GO" id="GO:0004222">
    <property type="term" value="F:metalloendopeptidase activity"/>
    <property type="evidence" value="ECO:0007669"/>
    <property type="project" value="TreeGrafter"/>
</dbReference>
<organism evidence="4">
    <name type="scientific">Salmonella enterica I</name>
    <dbReference type="NCBI Taxonomy" id="59201"/>
    <lineage>
        <taxon>Bacteria</taxon>
        <taxon>Pseudomonadati</taxon>
        <taxon>Pseudomonadota</taxon>
        <taxon>Gammaproteobacteria</taxon>
        <taxon>Enterobacterales</taxon>
        <taxon>Enterobacteriaceae</taxon>
        <taxon>Salmonella</taxon>
    </lineage>
</organism>
<dbReference type="Gene3D" id="2.70.70.10">
    <property type="entry name" value="Glucose Permease (Domain IIA)"/>
    <property type="match status" value="1"/>
</dbReference>
<evidence type="ECO:0000313" key="4">
    <source>
        <dbReference type="EMBL" id="EDH1147516.1"/>
    </source>
</evidence>
<feature type="region of interest" description="Disordered" evidence="1">
    <location>
        <begin position="96"/>
        <end position="122"/>
    </location>
</feature>
<name>A0A3Z6DH93_SALET</name>
<dbReference type="InterPro" id="IPR036366">
    <property type="entry name" value="PGBDSf"/>
</dbReference>
<dbReference type="InterPro" id="IPR050570">
    <property type="entry name" value="Cell_wall_metabolism_enzyme"/>
</dbReference>
<dbReference type="PANTHER" id="PTHR21666">
    <property type="entry name" value="PEPTIDASE-RELATED"/>
    <property type="match status" value="1"/>
</dbReference>
<feature type="compositionally biased region" description="Low complexity" evidence="1">
    <location>
        <begin position="101"/>
        <end position="116"/>
    </location>
</feature>
<feature type="domain" description="Peptidoglycan binding-like" evidence="2">
    <location>
        <begin position="38"/>
        <end position="94"/>
    </location>
</feature>
<dbReference type="InterPro" id="IPR011055">
    <property type="entry name" value="Dup_hybrid_motif"/>
</dbReference>
<reference evidence="4" key="1">
    <citation type="submission" date="2019-10" db="EMBL/GenBank/DDBJ databases">
        <authorList>
            <person name="Ashton P.M."/>
            <person name="Dallman T."/>
            <person name="Nair S."/>
            <person name="De Pinna E."/>
            <person name="Peters T."/>
            <person name="Grant K."/>
        </authorList>
    </citation>
    <scope>NUCLEOTIDE SEQUENCE</scope>
    <source>
        <strain evidence="4">821064</strain>
    </source>
</reference>
<evidence type="ECO:0000259" key="2">
    <source>
        <dbReference type="Pfam" id="PF01471"/>
    </source>
</evidence>
<dbReference type="PANTHER" id="PTHR21666:SF270">
    <property type="entry name" value="MUREIN HYDROLASE ACTIVATOR ENVC"/>
    <property type="match status" value="1"/>
</dbReference>
<sequence>MGFKAHNRVLRSINPEHCPLIFTKRIYMVATLWMFSKGRDVIKLQQLLNKTKTIQSLIEDGYFGKNTYNAVKLFQRNNGLNDDGIVGPQTWRKLGVQDPLTNSSSNSSTDSNGTTTKPSTGTIAETSEGFCFPFTELPALSWTNGGRQFRASRSGGRKHAGCDLKFPPGTPIYAVADGVLVRNPYPFYSGTSAVEIRHGELILRYGEIANGSYSGGSSVKKGQIIAKVGRLNSGSSMLHLEIYTNGASSASLTTRVGELRRRSDVTDPAPYLNVWKNNLPRL</sequence>
<dbReference type="AlphaFoldDB" id="A0A3Z6DH93"/>
<dbReference type="InterPro" id="IPR002477">
    <property type="entry name" value="Peptidoglycan-bd-like"/>
</dbReference>
<dbReference type="InterPro" id="IPR016047">
    <property type="entry name" value="M23ase_b-sheet_dom"/>
</dbReference>